<reference evidence="1 2" key="1">
    <citation type="journal article" date="2014" name="Nature">
        <title>The genome of the recently domesticated crop plant sugar beet (Beta vulgaris).</title>
        <authorList>
            <person name="Dohm J.C."/>
            <person name="Minoche A.E."/>
            <person name="Holtgrawe D."/>
            <person name="Capella-Gutierrez S."/>
            <person name="Zakrzewski F."/>
            <person name="Tafer H."/>
            <person name="Rupp O."/>
            <person name="Sorensen T.R."/>
            <person name="Stracke R."/>
            <person name="Reinhardt R."/>
            <person name="Goesmann A."/>
            <person name="Kraft T."/>
            <person name="Schulz B."/>
            <person name="Stadler P.F."/>
            <person name="Schmidt T."/>
            <person name="Gabaldon T."/>
            <person name="Lehrach H."/>
            <person name="Weisshaar B."/>
            <person name="Himmelbauer H."/>
        </authorList>
    </citation>
    <scope>NUCLEOTIDE SEQUENCE [LARGE SCALE GENOMIC DNA]</scope>
    <source>
        <tissue evidence="1">Taproot</tissue>
    </source>
</reference>
<keyword evidence="2" id="KW-1185">Reference proteome</keyword>
<evidence type="ECO:0000313" key="1">
    <source>
        <dbReference type="EMBL" id="KMS93570.1"/>
    </source>
</evidence>
<dbReference type="AlphaFoldDB" id="A0A0J8DS67"/>
<dbReference type="Proteomes" id="UP000035740">
    <property type="component" value="Unassembled WGS sequence"/>
</dbReference>
<dbReference type="Gramene" id="KMS93570">
    <property type="protein sequence ID" value="KMS93570"/>
    <property type="gene ID" value="BVRB_030140"/>
</dbReference>
<evidence type="ECO:0000313" key="2">
    <source>
        <dbReference type="Proteomes" id="UP000035740"/>
    </source>
</evidence>
<dbReference type="EMBL" id="KQ101193">
    <property type="protein sequence ID" value="KMS93570.1"/>
    <property type="molecule type" value="Genomic_DNA"/>
</dbReference>
<proteinExistence type="predicted"/>
<name>A0A0J8DS67_BETVV</name>
<accession>A0A0J8DS67</accession>
<protein>
    <submittedName>
        <fullName evidence="1">Uncharacterized protein</fullName>
    </submittedName>
</protein>
<sequence length="230" mass="25484">MDTALPLASAASYDLTNILAWTCQLAILRYKDLHDATIDTERRQVLSMANASLRALKKFAKRVPVGRPRALLVQGMFDVFVNRSSIWKATNKWLQALDLANQLNLIYDMALAHRLLGTMGQIDGSGLWNDGVVDSGLRAQHLAKSASLARQYDFCLILIPMVKGHNILTDSQIQRDPTDLSASATRDLRLQGYRQSNQMPISDIIDEGYGGENEILLSGLDTSEILVGRD</sequence>
<organism evidence="1 2">
    <name type="scientific">Beta vulgaris subsp. vulgaris</name>
    <name type="common">Beet</name>
    <dbReference type="NCBI Taxonomy" id="3555"/>
    <lineage>
        <taxon>Eukaryota</taxon>
        <taxon>Viridiplantae</taxon>
        <taxon>Streptophyta</taxon>
        <taxon>Embryophyta</taxon>
        <taxon>Tracheophyta</taxon>
        <taxon>Spermatophyta</taxon>
        <taxon>Magnoliopsida</taxon>
        <taxon>eudicotyledons</taxon>
        <taxon>Gunneridae</taxon>
        <taxon>Pentapetalae</taxon>
        <taxon>Caryophyllales</taxon>
        <taxon>Chenopodiaceae</taxon>
        <taxon>Betoideae</taxon>
        <taxon>Beta</taxon>
    </lineage>
</organism>
<feature type="non-terminal residue" evidence="1">
    <location>
        <position position="230"/>
    </location>
</feature>
<gene>
    <name evidence="1" type="ORF">BVRB_030140</name>
</gene>